<evidence type="ECO:0000256" key="1">
    <source>
        <dbReference type="ARBA" id="ARBA00022722"/>
    </source>
</evidence>
<reference evidence="11" key="1">
    <citation type="submission" date="2020-11" db="EMBL/GenBank/DDBJ databases">
        <authorList>
            <person name="Tran Van P."/>
        </authorList>
    </citation>
    <scope>NUCLEOTIDE SEQUENCE</scope>
</reference>
<dbReference type="InterPro" id="IPR047007">
    <property type="entry name" value="XRN1_D1_sf"/>
</dbReference>
<feature type="domain" description="Xrn1 N-terminal" evidence="6">
    <location>
        <begin position="1"/>
        <end position="227"/>
    </location>
</feature>
<dbReference type="Gene3D" id="2.30.30.750">
    <property type="match status" value="1"/>
</dbReference>
<protein>
    <submittedName>
        <fullName evidence="11">Uncharacterized protein</fullName>
    </submittedName>
</protein>
<dbReference type="InterPro" id="IPR004859">
    <property type="entry name" value="Xrn1_N"/>
</dbReference>
<evidence type="ECO:0000256" key="3">
    <source>
        <dbReference type="ARBA" id="ARBA00022839"/>
    </source>
</evidence>
<proteinExistence type="inferred from homology"/>
<feature type="domain" description="Xrn1 helical" evidence="7">
    <location>
        <begin position="272"/>
        <end position="598"/>
    </location>
</feature>
<dbReference type="InterPro" id="IPR040992">
    <property type="entry name" value="XRN1_D1"/>
</dbReference>
<dbReference type="Pfam" id="PF18129">
    <property type="entry name" value="SH3_12"/>
    <property type="match status" value="1"/>
</dbReference>
<evidence type="ECO:0000259" key="7">
    <source>
        <dbReference type="Pfam" id="PF17846"/>
    </source>
</evidence>
<dbReference type="EMBL" id="OC002545">
    <property type="protein sequence ID" value="CAD7262006.1"/>
    <property type="molecule type" value="Genomic_DNA"/>
</dbReference>
<dbReference type="GO" id="GO:0016075">
    <property type="term" value="P:rRNA catabolic process"/>
    <property type="evidence" value="ECO:0007669"/>
    <property type="project" value="TreeGrafter"/>
</dbReference>
<dbReference type="InterPro" id="IPR027073">
    <property type="entry name" value="5_3_exoribonuclease"/>
</dbReference>
<evidence type="ECO:0000259" key="10">
    <source>
        <dbReference type="Pfam" id="PF18334"/>
    </source>
</evidence>
<evidence type="ECO:0000256" key="2">
    <source>
        <dbReference type="ARBA" id="ARBA00022801"/>
    </source>
</evidence>
<comment type="similarity">
    <text evidence="4">Belongs to the 5'-3' exonuclease family.</text>
</comment>
<dbReference type="GO" id="GO:0004534">
    <property type="term" value="F:5'-3' RNA exonuclease activity"/>
    <property type="evidence" value="ECO:0007669"/>
    <property type="project" value="TreeGrafter"/>
</dbReference>
<feature type="compositionally biased region" description="Acidic residues" evidence="5">
    <location>
        <begin position="417"/>
        <end position="428"/>
    </location>
</feature>
<sequence>MGVPKFFRWISERYPCLSELVREYQIPEFDNLYLDMNGIIHMCSHPNDFDPHFRISEEKIFRDIFHYIEILIRMIQPQKLFFMAIDGVAPRAKMNQQRGRRFRSAKEAEVLEKQALSKGEALPKEERFDSNCITPGTVFMARLHEQLKYFVAHKITTDSMWQKCKVILSGHETPGEGEHKIMDYIRFMKSQPDYDPNTRHCLYGLDADLIMLGLCTHEPHFSLLREEVKFGKNQKRISTPEETTFFLLHLSLLREYLELEFDALKEKLKFPFDIEKIIDDWVFMGFLVGNDFIPHLPEMHIHEGALPILYKTYISVMPQMDGYINEGGTLNLKRFEKYMESLSSFDLEQFQETNADLKYFEGKTGRRPNEKERHSYKKQIKENGANPSPPETSLEKLVRESKELIDTSSLSSNSDSTDSEDDRDDDGMLMDEFSQHKRNYYMNKLEYEKVNGEVLRSQAEGYVRAIQWNLNYYYNGVCSWSWYYPHNYAPFISDIKNFADLKLEFDLAKPFRPFEQLLAVLPAASKKLLPEPYQDLMVNADSPIISYYPTDFKTDLNGKKQEWEAVVIIPFIEEDQLLKAMAPCNECLNPDEIQRNTPGPMLEYSYTLEDLGSYESPGYFPALANNHAKMVKVYREEIYVDRSKLVKGLCPGVKLDVFFPGFPTLKHIPYTSSFRKAKVKVFQQPSRHDSLVLSITDQGKKDVKAVALELLGKSIFVGWPHLIEARVQAVSDREVRYFLPSGGSQMAVEDVRGSMTSQWNMSKRGIQDHYMERLGVDIGETHILVHAMNMIGRKYTFGPTGKITLEKQWVNLPAPYALQATVKDITVHDQTFVQYKSLEEVFKIGTVCFMLANPHYGAMGEVIDGGTNLRSGRVKVSLSVPEEPNLEHVVKMQQVSGNNYMMSKPSPFRVIEVDIQLVRKWTEYLDQRYFKKNPFKSRPVRELIALNKHPRMLQYRSTYHGHWDGHVINEPGSLPPSDDPKLRQGEFILPEVAYQGNDAASYLGISSHLLSRITGTIYIIKGAQTEYTESASKVNVGLNLKFNKKNEEIPGYTKKENTTWLYSKKAVKLVKDYINQFPELFDYLSQNKNIGNDMFFEIHIFPNEPTKLSEIQTWLKEQAYSKIARQGCGSDLLDEEIVREIENTIDRFHQVGPRVKTPGLQTGSVAPDPTTTYRIFDRIVNVRESYTVPLGLKGTITGVYKFDKEVDTLYEVVFDKPFAGGLTLNCSADRGYKLPSSAMLNLSHGQRLDRSEKPVSILQPSGNSNTREGFSFTANGFRTNQQRPFMSPGGSSRTASAFASWNVNNQQGNLRGSDGSLFGANLHDHSPVSPQTATAQPMWNPMILQRGVQSPSHGGSPGLNSAQLPAKLDTARSPAHTPNRNLTSTMASSESPLEAIEIVSSSLQRLRENDEFLLIWGEANKIIVTNNLQPLSLPRQKKPPMRYTSPATAFTSTSVEDYLHHEYFAIIDTAVGGLKSRFDQEGLDHMRKLERSLLKGEINPVLKMYPEINEKDFEIEQNMFFRLSAPTCVEDALTAFRRLSPEAEVNDRENFMKLLHISQQPPKQQSVKKLSVQDLFEHAARTNELKANVPKDETNYSMQLLTFCQKKGLGIPLYNYIKLGDNGGEKANVKLSDTRVFEGEAAHTREQAAENAARIALSQMLDSHLPNSPNRTDGTSTPPVLLTQQALPIRPILPTQPVLPTPPQQWWKDNFQNFQQPPRQESVPEWRRGNPVFPTPYVQQAGIRNFHNNQQMQGAPLFSNYQQQNWRDRRQQENTKQVLLTATSKFVPLQAEKQQRLKQNPQQGRQGSSEGEEDRHPPHSSPDKTRPTPLSSRQDKVISSTSSQSSKSVTPKPLVPKPKKSRIAAKFSSGSPIEGP</sequence>
<feature type="compositionally biased region" description="Low complexity" evidence="5">
    <location>
        <begin position="1839"/>
        <end position="1852"/>
    </location>
</feature>
<feature type="domain" description="Exoribonuclease Xrn1 D2/D3" evidence="10">
    <location>
        <begin position="998"/>
        <end position="1151"/>
    </location>
</feature>
<feature type="compositionally biased region" description="Basic and acidic residues" evidence="5">
    <location>
        <begin position="359"/>
        <end position="373"/>
    </location>
</feature>
<feature type="compositionally biased region" description="Basic and acidic residues" evidence="5">
    <location>
        <begin position="1813"/>
        <end position="1826"/>
    </location>
</feature>
<feature type="compositionally biased region" description="Basic and acidic residues" evidence="5">
    <location>
        <begin position="393"/>
        <end position="405"/>
    </location>
</feature>
<evidence type="ECO:0000259" key="6">
    <source>
        <dbReference type="Pfam" id="PF03159"/>
    </source>
</evidence>
<organism evidence="11">
    <name type="scientific">Timema shepardi</name>
    <name type="common">Walking stick</name>
    <dbReference type="NCBI Taxonomy" id="629360"/>
    <lineage>
        <taxon>Eukaryota</taxon>
        <taxon>Metazoa</taxon>
        <taxon>Ecdysozoa</taxon>
        <taxon>Arthropoda</taxon>
        <taxon>Hexapoda</taxon>
        <taxon>Insecta</taxon>
        <taxon>Pterygota</taxon>
        <taxon>Neoptera</taxon>
        <taxon>Polyneoptera</taxon>
        <taxon>Phasmatodea</taxon>
        <taxon>Timematodea</taxon>
        <taxon>Timematoidea</taxon>
        <taxon>Timematidae</taxon>
        <taxon>Timema</taxon>
    </lineage>
</organism>
<dbReference type="Pfam" id="PF17846">
    <property type="entry name" value="XRN_M"/>
    <property type="match status" value="1"/>
</dbReference>
<dbReference type="Gene3D" id="1.25.40.1050">
    <property type="match status" value="1"/>
</dbReference>
<dbReference type="Gene3D" id="2.170.260.40">
    <property type="match status" value="1"/>
</dbReference>
<dbReference type="GO" id="GO:0005634">
    <property type="term" value="C:nucleus"/>
    <property type="evidence" value="ECO:0007669"/>
    <property type="project" value="TreeGrafter"/>
</dbReference>
<dbReference type="InterPro" id="IPR041385">
    <property type="entry name" value="SH3_12"/>
</dbReference>
<keyword evidence="3" id="KW-0269">Exonuclease</keyword>
<dbReference type="Gene3D" id="3.30.160.20">
    <property type="match status" value="1"/>
</dbReference>
<dbReference type="Pfam" id="PF18334">
    <property type="entry name" value="XRN1_D2_D3"/>
    <property type="match status" value="1"/>
</dbReference>
<feature type="domain" description="5'-3' exoribonuclease 1 D1" evidence="9">
    <location>
        <begin position="648"/>
        <end position="833"/>
    </location>
</feature>
<evidence type="ECO:0000313" key="11">
    <source>
        <dbReference type="EMBL" id="CAD7262006.1"/>
    </source>
</evidence>
<dbReference type="PANTHER" id="PTHR12341:SF7">
    <property type="entry name" value="5'-3' EXORIBONUCLEASE 1"/>
    <property type="match status" value="1"/>
</dbReference>
<name>A0A7R9G054_TIMSH</name>
<evidence type="ECO:0000259" key="9">
    <source>
        <dbReference type="Pfam" id="PF18332"/>
    </source>
</evidence>
<feature type="region of interest" description="Disordered" evidence="5">
    <location>
        <begin position="359"/>
        <end position="428"/>
    </location>
</feature>
<dbReference type="GO" id="GO:0003723">
    <property type="term" value="F:RNA binding"/>
    <property type="evidence" value="ECO:0007669"/>
    <property type="project" value="TreeGrafter"/>
</dbReference>
<keyword evidence="2" id="KW-0378">Hydrolase</keyword>
<dbReference type="Pfam" id="PF18332">
    <property type="entry name" value="XRN1_D1"/>
    <property type="match status" value="1"/>
</dbReference>
<dbReference type="Gene3D" id="3.40.50.12390">
    <property type="match status" value="2"/>
</dbReference>
<evidence type="ECO:0000256" key="5">
    <source>
        <dbReference type="SAM" id="MobiDB-lite"/>
    </source>
</evidence>
<feature type="compositionally biased region" description="Polar residues" evidence="5">
    <location>
        <begin position="1797"/>
        <end position="1809"/>
    </location>
</feature>
<keyword evidence="1" id="KW-0540">Nuclease</keyword>
<dbReference type="InterPro" id="IPR041412">
    <property type="entry name" value="Xrn1_helical"/>
</dbReference>
<dbReference type="PANTHER" id="PTHR12341">
    <property type="entry name" value="5'-&gt;3' EXORIBONUCLEASE"/>
    <property type="match status" value="1"/>
</dbReference>
<dbReference type="InterPro" id="IPR047008">
    <property type="entry name" value="XRN1_SH3_sf"/>
</dbReference>
<accession>A0A7R9G054</accession>
<feature type="compositionally biased region" description="Low complexity" evidence="5">
    <location>
        <begin position="406"/>
        <end position="416"/>
    </location>
</feature>
<dbReference type="SUPFAM" id="SSF54768">
    <property type="entry name" value="dsRNA-binding domain-like"/>
    <property type="match status" value="1"/>
</dbReference>
<dbReference type="CDD" id="cd18673">
    <property type="entry name" value="PIN_XRN1-2-like"/>
    <property type="match status" value="1"/>
</dbReference>
<dbReference type="FunFam" id="3.40.50.12390:FF:000002">
    <property type="entry name" value="5'-3' exoribonuclease 1"/>
    <property type="match status" value="1"/>
</dbReference>
<gene>
    <name evidence="11" type="ORF">TSIB3V08_LOCUS6125</name>
</gene>
<evidence type="ECO:0000259" key="8">
    <source>
        <dbReference type="Pfam" id="PF18129"/>
    </source>
</evidence>
<dbReference type="InterPro" id="IPR041106">
    <property type="entry name" value="XRN1_D2_D3"/>
</dbReference>
<evidence type="ECO:0000256" key="4">
    <source>
        <dbReference type="ARBA" id="ARBA00038299"/>
    </source>
</evidence>
<feature type="region of interest" description="Disordered" evidence="5">
    <location>
        <begin position="1786"/>
        <end position="1876"/>
    </location>
</feature>
<dbReference type="GO" id="GO:0000956">
    <property type="term" value="P:nuclear-transcribed mRNA catabolic process"/>
    <property type="evidence" value="ECO:0007669"/>
    <property type="project" value="TreeGrafter"/>
</dbReference>
<dbReference type="Pfam" id="PF03159">
    <property type="entry name" value="XRN_N"/>
    <property type="match status" value="1"/>
</dbReference>
<feature type="domain" description="5'-3' exoribonuclease 1 SH3-like" evidence="8">
    <location>
        <begin position="1172"/>
        <end position="1241"/>
    </location>
</feature>